<dbReference type="EMBL" id="HBUF01305033">
    <property type="protein sequence ID" value="CAG6691882.1"/>
    <property type="molecule type" value="Transcribed_RNA"/>
</dbReference>
<name>A0A8D8TTG3_9HEMI</name>
<reference evidence="2" key="1">
    <citation type="submission" date="2021-05" db="EMBL/GenBank/DDBJ databases">
        <authorList>
            <person name="Alioto T."/>
            <person name="Alioto T."/>
            <person name="Gomez Garrido J."/>
        </authorList>
    </citation>
    <scope>NUCLEOTIDE SEQUENCE</scope>
</reference>
<sequence>MRMMMGLLRGAISVDTARRVSRLAPPGCLTNALTLALKNSVPCVWSAVKHSPDHRPSRNTWRSTTALPRSSAPTVSDPSTTCPRISGTSTFTTGQTLTFVKCVVRCSRTGTRSDGT</sequence>
<protein>
    <submittedName>
        <fullName evidence="2">Uncharacterized protein</fullName>
    </submittedName>
</protein>
<feature type="region of interest" description="Disordered" evidence="1">
    <location>
        <begin position="48"/>
        <end position="81"/>
    </location>
</feature>
<accession>A0A8D8TTG3</accession>
<proteinExistence type="predicted"/>
<evidence type="ECO:0000256" key="1">
    <source>
        <dbReference type="SAM" id="MobiDB-lite"/>
    </source>
</evidence>
<organism evidence="2">
    <name type="scientific">Cacopsylla melanoneura</name>
    <dbReference type="NCBI Taxonomy" id="428564"/>
    <lineage>
        <taxon>Eukaryota</taxon>
        <taxon>Metazoa</taxon>
        <taxon>Ecdysozoa</taxon>
        <taxon>Arthropoda</taxon>
        <taxon>Hexapoda</taxon>
        <taxon>Insecta</taxon>
        <taxon>Pterygota</taxon>
        <taxon>Neoptera</taxon>
        <taxon>Paraneoptera</taxon>
        <taxon>Hemiptera</taxon>
        <taxon>Sternorrhyncha</taxon>
        <taxon>Psylloidea</taxon>
        <taxon>Psyllidae</taxon>
        <taxon>Psyllinae</taxon>
        <taxon>Cacopsylla</taxon>
    </lineage>
</organism>
<dbReference type="AlphaFoldDB" id="A0A8D8TTG3"/>
<feature type="compositionally biased region" description="Polar residues" evidence="1">
    <location>
        <begin position="58"/>
        <end position="81"/>
    </location>
</feature>
<evidence type="ECO:0000313" key="2">
    <source>
        <dbReference type="EMBL" id="CAG6691882.1"/>
    </source>
</evidence>